<evidence type="ECO:0000256" key="7">
    <source>
        <dbReference type="ARBA" id="ARBA00022475"/>
    </source>
</evidence>
<dbReference type="Proteomes" id="UP000634805">
    <property type="component" value="Unassembled WGS sequence"/>
</dbReference>
<gene>
    <name evidence="20" type="primary">mtrC</name>
    <name evidence="20" type="ORF">EMLJLAPB_00677</name>
</gene>
<comment type="function">
    <text evidence="1">Part of a complex that catalyzes the formation of methyl-coenzyme M and tetrahydromethanopterin from coenzyme M and methyl-tetrahydromethanopterin. This is an energy-conserving, sodium-ion translocating step.</text>
</comment>
<sequence length="264" mass="28379">MTTQPSEPPAEKKEIPNYKLYLLAVITGIISYFIAALNPNLSFISIILIWPAFIAAAGCVEFLCRYGLGTGTSSIGYWGTACGATVVFASQFIETTVYSPFLEIAIATLLGYAAGFCANKIIKMKIPRIELNSAIIAGSTGIITLIVLEILAGGTGIAGTTVYYIYPVMYIGIALTVLHPYNGNLGAGENQTRTLMLAMCEAALLTALFGFIGILLPNTPFIPALGMLIISIIGFVIFVSIWWKRVKEEVYEVVWAGYPAGVDH</sequence>
<evidence type="ECO:0000256" key="9">
    <source>
        <dbReference type="ARBA" id="ARBA00022603"/>
    </source>
</evidence>
<keyword evidence="13 19" id="KW-1133">Transmembrane helix</keyword>
<feature type="transmembrane region" description="Helical" evidence="19">
    <location>
        <begin position="99"/>
        <end position="122"/>
    </location>
</feature>
<feature type="transmembrane region" description="Helical" evidence="19">
    <location>
        <begin position="20"/>
        <end position="37"/>
    </location>
</feature>
<comment type="similarity">
    <text evidence="4">Belongs to the MtrC family.</text>
</comment>
<dbReference type="GO" id="GO:0019386">
    <property type="term" value="P:methanogenesis, from carbon dioxide"/>
    <property type="evidence" value="ECO:0007669"/>
    <property type="project" value="UniProtKB-UniPathway"/>
</dbReference>
<dbReference type="GO" id="GO:0030269">
    <property type="term" value="F:tetrahydromethanopterin S-methyltransferase activity"/>
    <property type="evidence" value="ECO:0007669"/>
    <property type="project" value="UniProtKB-EC"/>
</dbReference>
<comment type="caution">
    <text evidence="20">The sequence shown here is derived from an EMBL/GenBank/DDBJ whole genome shotgun (WGS) entry which is preliminary data.</text>
</comment>
<dbReference type="EC" id="7.2.1.4" evidence="18"/>
<keyword evidence="14" id="KW-0484">Methanogenesis</keyword>
<feature type="transmembrane region" description="Helical" evidence="19">
    <location>
        <begin position="221"/>
        <end position="243"/>
    </location>
</feature>
<evidence type="ECO:0000256" key="14">
    <source>
        <dbReference type="ARBA" id="ARBA00022994"/>
    </source>
</evidence>
<dbReference type="GO" id="GO:0032259">
    <property type="term" value="P:methylation"/>
    <property type="evidence" value="ECO:0007669"/>
    <property type="project" value="UniProtKB-KW"/>
</dbReference>
<evidence type="ECO:0000256" key="5">
    <source>
        <dbReference type="ARBA" id="ARBA00011616"/>
    </source>
</evidence>
<feature type="transmembrane region" description="Helical" evidence="19">
    <location>
        <begin position="163"/>
        <end position="182"/>
    </location>
</feature>
<evidence type="ECO:0000256" key="10">
    <source>
        <dbReference type="ARBA" id="ARBA00022679"/>
    </source>
</evidence>
<evidence type="ECO:0000256" key="13">
    <source>
        <dbReference type="ARBA" id="ARBA00022989"/>
    </source>
</evidence>
<evidence type="ECO:0000313" key="21">
    <source>
        <dbReference type="Proteomes" id="UP000634805"/>
    </source>
</evidence>
<feature type="transmembrane region" description="Helical" evidence="19">
    <location>
        <begin position="43"/>
        <end position="63"/>
    </location>
</feature>
<evidence type="ECO:0000256" key="12">
    <source>
        <dbReference type="ARBA" id="ARBA00022967"/>
    </source>
</evidence>
<keyword evidence="15 19" id="KW-0472">Membrane</keyword>
<evidence type="ECO:0000256" key="15">
    <source>
        <dbReference type="ARBA" id="ARBA00023136"/>
    </source>
</evidence>
<reference evidence="20" key="1">
    <citation type="submission" date="2020-10" db="EMBL/GenBank/DDBJ databases">
        <authorList>
            <person name="Hahn C.J."/>
            <person name="Laso-Perez R."/>
            <person name="Vulcano F."/>
            <person name="Vaziourakis K.-M."/>
            <person name="Stokke R."/>
            <person name="Steen I.H."/>
            <person name="Teske A."/>
            <person name="Boetius A."/>
            <person name="Liebeke M."/>
            <person name="Amann R."/>
            <person name="Knittel K."/>
        </authorList>
    </citation>
    <scope>NUCLEOTIDE SEQUENCE</scope>
    <source>
        <strain evidence="20">Gfbio:e3339647-f889-4370-9287-4fb5cb688e4c:AG392D22_GoMArc1</strain>
    </source>
</reference>
<dbReference type="GO" id="GO:0005886">
    <property type="term" value="C:plasma membrane"/>
    <property type="evidence" value="ECO:0007669"/>
    <property type="project" value="UniProtKB-SubCell"/>
</dbReference>
<dbReference type="GO" id="GO:0006730">
    <property type="term" value="P:one-carbon metabolic process"/>
    <property type="evidence" value="ECO:0007669"/>
    <property type="project" value="UniProtKB-KW"/>
</dbReference>
<keyword evidence="8" id="KW-0554">One-carbon metabolism</keyword>
<comment type="catalytic activity">
    <reaction evidence="17">
        <text>5-methyl-5,6,7,8-tetrahydromethanopterin + coenzyme M + 2 Na(+)(in) = 5,6,7,8-tetrahydromethanopterin + methyl-coenzyme M + 2 Na(+)(out)</text>
        <dbReference type="Rhea" id="RHEA:53492"/>
        <dbReference type="ChEBI" id="CHEBI:29101"/>
        <dbReference type="ChEBI" id="CHEBI:58103"/>
        <dbReference type="ChEBI" id="CHEBI:58116"/>
        <dbReference type="ChEBI" id="CHEBI:58286"/>
        <dbReference type="ChEBI" id="CHEBI:58319"/>
        <dbReference type="EC" id="7.2.1.4"/>
    </reaction>
</comment>
<keyword evidence="10 20" id="KW-0808">Transferase</keyword>
<evidence type="ECO:0000256" key="8">
    <source>
        <dbReference type="ARBA" id="ARBA00022563"/>
    </source>
</evidence>
<evidence type="ECO:0000256" key="18">
    <source>
        <dbReference type="ARBA" id="ARBA00044970"/>
    </source>
</evidence>
<feature type="transmembrane region" description="Helical" evidence="19">
    <location>
        <begin position="75"/>
        <end position="93"/>
    </location>
</feature>
<keyword evidence="9 20" id="KW-0489">Methyltransferase</keyword>
<dbReference type="EMBL" id="CAJHIS010000017">
    <property type="protein sequence ID" value="CAD6494003.1"/>
    <property type="molecule type" value="Genomic_DNA"/>
</dbReference>
<protein>
    <recommendedName>
        <fullName evidence="6">Tetrahydromethanopterin S-methyltransferase subunit C</fullName>
        <ecNumber evidence="18">7.2.1.4</ecNumber>
    </recommendedName>
    <alternativeName>
        <fullName evidence="16">N5-methyltetrahydromethanopterin--coenzyme M methyltransferase subunit C</fullName>
    </alternativeName>
</protein>
<evidence type="ECO:0000256" key="3">
    <source>
        <dbReference type="ARBA" id="ARBA00004839"/>
    </source>
</evidence>
<comment type="subunit">
    <text evidence="5">The complex is composed of 8 subunits; MtrA, MtrB, MtrC, MtrD, MtrE, MtrF, MtrG and MtrH.</text>
</comment>
<evidence type="ECO:0000256" key="6">
    <source>
        <dbReference type="ARBA" id="ARBA00015131"/>
    </source>
</evidence>
<keyword evidence="12" id="KW-1278">Translocase</keyword>
<name>A0A811TE96_9EURY</name>
<keyword evidence="7" id="KW-1003">Cell membrane</keyword>
<evidence type="ECO:0000256" key="17">
    <source>
        <dbReference type="ARBA" id="ARBA00044880"/>
    </source>
</evidence>
<accession>A0A811TE96</accession>
<comment type="pathway">
    <text evidence="3">One-carbon metabolism; methanogenesis from CO(2); methyl-coenzyme M from 5,10-methylene-5,6,7,8-tetrahydromethanopterin: step 2/2.</text>
</comment>
<comment type="subcellular location">
    <subcellularLocation>
        <location evidence="2">Cell membrane</location>
        <topology evidence="2">Multi-pass membrane protein</topology>
    </subcellularLocation>
</comment>
<evidence type="ECO:0000256" key="4">
    <source>
        <dbReference type="ARBA" id="ARBA00007607"/>
    </source>
</evidence>
<dbReference type="AlphaFoldDB" id="A0A811TE96"/>
<evidence type="ECO:0000256" key="16">
    <source>
        <dbReference type="ARBA" id="ARBA00029817"/>
    </source>
</evidence>
<feature type="transmembrane region" description="Helical" evidence="19">
    <location>
        <begin position="194"/>
        <end position="215"/>
    </location>
</feature>
<evidence type="ECO:0000256" key="19">
    <source>
        <dbReference type="SAM" id="Phobius"/>
    </source>
</evidence>
<dbReference type="InterPro" id="IPR005865">
    <property type="entry name" value="THM_MeTrfase_su_C"/>
</dbReference>
<organism evidence="20 21">
    <name type="scientific">Candidatus Argoarchaeum ethanivorans</name>
    <dbReference type="NCBI Taxonomy" id="2608793"/>
    <lineage>
        <taxon>Archaea</taxon>
        <taxon>Methanobacteriati</taxon>
        <taxon>Methanobacteriota</taxon>
        <taxon>Stenosarchaea group</taxon>
        <taxon>Methanomicrobia</taxon>
        <taxon>Methanosarcinales</taxon>
        <taxon>Methanosarcinales incertae sedis</taxon>
        <taxon>GOM Arc I cluster</taxon>
        <taxon>Candidatus Argoarchaeum</taxon>
    </lineage>
</organism>
<evidence type="ECO:0000256" key="1">
    <source>
        <dbReference type="ARBA" id="ARBA00002533"/>
    </source>
</evidence>
<feature type="transmembrane region" description="Helical" evidence="19">
    <location>
        <begin position="134"/>
        <end position="157"/>
    </location>
</feature>
<evidence type="ECO:0000313" key="20">
    <source>
        <dbReference type="EMBL" id="CAD6494003.1"/>
    </source>
</evidence>
<dbReference type="UniPathway" id="UPA00640">
    <property type="reaction ID" value="UER00698"/>
</dbReference>
<dbReference type="Pfam" id="PF04211">
    <property type="entry name" value="MtrC"/>
    <property type="match status" value="1"/>
</dbReference>
<evidence type="ECO:0000256" key="11">
    <source>
        <dbReference type="ARBA" id="ARBA00022692"/>
    </source>
</evidence>
<evidence type="ECO:0000256" key="2">
    <source>
        <dbReference type="ARBA" id="ARBA00004651"/>
    </source>
</evidence>
<proteinExistence type="inferred from homology"/>
<dbReference type="NCBIfam" id="TIGR01148">
    <property type="entry name" value="mtrC"/>
    <property type="match status" value="1"/>
</dbReference>
<keyword evidence="11 19" id="KW-0812">Transmembrane</keyword>